<dbReference type="Pfam" id="PF05746">
    <property type="entry name" value="DALR_1"/>
    <property type="match status" value="1"/>
</dbReference>
<keyword evidence="14" id="KW-1185">Reference proteome</keyword>
<evidence type="ECO:0000259" key="12">
    <source>
        <dbReference type="SMART" id="SM01016"/>
    </source>
</evidence>
<evidence type="ECO:0000256" key="8">
    <source>
        <dbReference type="ARBA" id="ARBA00049339"/>
    </source>
</evidence>
<dbReference type="SMART" id="SM01016">
    <property type="entry name" value="Arg_tRNA_synt_N"/>
    <property type="match status" value="1"/>
</dbReference>
<dbReference type="SMART" id="SM00836">
    <property type="entry name" value="DALR_1"/>
    <property type="match status" value="1"/>
</dbReference>
<dbReference type="InterPro" id="IPR014729">
    <property type="entry name" value="Rossmann-like_a/b/a_fold"/>
</dbReference>
<dbReference type="PANTHER" id="PTHR11956:SF5">
    <property type="entry name" value="ARGININE--TRNA LIGASE, CYTOPLASMIC"/>
    <property type="match status" value="1"/>
</dbReference>
<dbReference type="GO" id="GO:0006420">
    <property type="term" value="P:arginyl-tRNA aminoacylation"/>
    <property type="evidence" value="ECO:0007669"/>
    <property type="project" value="UniProtKB-UniRule"/>
</dbReference>
<dbReference type="PROSITE" id="PS00178">
    <property type="entry name" value="AA_TRNA_LIGASE_I"/>
    <property type="match status" value="1"/>
</dbReference>
<dbReference type="SUPFAM" id="SSF55190">
    <property type="entry name" value="Arginyl-tRNA synthetase (ArgRS), N-terminal 'additional' domain"/>
    <property type="match status" value="1"/>
</dbReference>
<evidence type="ECO:0000256" key="1">
    <source>
        <dbReference type="ARBA" id="ARBA00005594"/>
    </source>
</evidence>
<dbReference type="PANTHER" id="PTHR11956">
    <property type="entry name" value="ARGINYL-TRNA SYNTHETASE"/>
    <property type="match status" value="1"/>
</dbReference>
<dbReference type="GO" id="GO:0005737">
    <property type="term" value="C:cytoplasm"/>
    <property type="evidence" value="ECO:0007669"/>
    <property type="project" value="UniProtKB-SubCell"/>
</dbReference>
<dbReference type="Proteomes" id="UP000530564">
    <property type="component" value="Unassembled WGS sequence"/>
</dbReference>
<dbReference type="Gene3D" id="1.10.730.10">
    <property type="entry name" value="Isoleucyl-tRNA Synthetase, Domain 1"/>
    <property type="match status" value="1"/>
</dbReference>
<evidence type="ECO:0000256" key="2">
    <source>
        <dbReference type="ARBA" id="ARBA00022490"/>
    </source>
</evidence>
<keyword evidence="3 9" id="KW-0436">Ligase</keyword>
<dbReference type="Pfam" id="PF00750">
    <property type="entry name" value="tRNA-synt_1d"/>
    <property type="match status" value="1"/>
</dbReference>
<evidence type="ECO:0000256" key="6">
    <source>
        <dbReference type="ARBA" id="ARBA00022917"/>
    </source>
</evidence>
<comment type="subcellular location">
    <subcellularLocation>
        <location evidence="9">Cytoplasm</location>
    </subcellularLocation>
</comment>
<sequence length="611" mass="66024">MSDLKRGLSEAVAAAFAAAGLPAELGRVTPSDRPDLADFQCNGALPAAKVAKRDPREIAAEVVANLTGDPRLASVEAAGLGFINMRVSDAALSARAAEIAADPRLGAQTVETARKVMIDYGGPNVAKPMHVGHLRSSIIGESLKRIYRFRGDTVLGDAHFGDWGYQMGLLIGAVTDEDAQVAKAVEDLNAKGAVSDADEAAAFALFDEKVSLADLDRLYPLAAARGKSEPDYRDRARKLTAELQARRAGYFLLWRHFAKVTKVALERDFHALGVDFDLWKGESDVDELIKPMVEDLEAKGLLVEDQGARIVHVAGPNETKKKKLPDGSVVVVPSPDPLLVVSSEGSAMYGTTDLATILDRKQTFGPDHVLYAVDQRQADHFEIVFRAAYLAGYAEKGSLEHVGFGTMNGTDGKPFKTREGGVLKLNDMIVMTRDKARERLHEAGLGAELDPDTFEDTAHKVAVAALKFADLQNFRGTSYVFDLDRFSSFEGKTGPYLLYQAVRVKSVLRKAQAEGAAPGPIVVAEPAERDLVLLLDAYDQALIDAYDKKAPNFVAEHAYKLAQAFSKFYAACPILSAEPAVKASRLALAETTLRQLEQALDLLGIAATDRM</sequence>
<dbReference type="EMBL" id="JACIDK010000002">
    <property type="protein sequence ID" value="MBB3891302.1"/>
    <property type="molecule type" value="Genomic_DNA"/>
</dbReference>
<organism evidence="13 14">
    <name type="scientific">Phenylobacterium haematophilum</name>
    <dbReference type="NCBI Taxonomy" id="98513"/>
    <lineage>
        <taxon>Bacteria</taxon>
        <taxon>Pseudomonadati</taxon>
        <taxon>Pseudomonadota</taxon>
        <taxon>Alphaproteobacteria</taxon>
        <taxon>Caulobacterales</taxon>
        <taxon>Caulobacteraceae</taxon>
        <taxon>Phenylobacterium</taxon>
    </lineage>
</organism>
<comment type="similarity">
    <text evidence="1 9 10">Belongs to the class-I aminoacyl-tRNA synthetase family.</text>
</comment>
<protein>
    <recommendedName>
        <fullName evidence="9">Arginine--tRNA ligase</fullName>
        <ecNumber evidence="9">6.1.1.19</ecNumber>
    </recommendedName>
    <alternativeName>
        <fullName evidence="9">Arginyl-tRNA synthetase</fullName>
        <shortName evidence="9">ArgRS</shortName>
    </alternativeName>
</protein>
<feature type="short sequence motif" description="'HIGH' region" evidence="9">
    <location>
        <begin position="123"/>
        <end position="133"/>
    </location>
</feature>
<comment type="catalytic activity">
    <reaction evidence="8 9">
        <text>tRNA(Arg) + L-arginine + ATP = L-arginyl-tRNA(Arg) + AMP + diphosphate</text>
        <dbReference type="Rhea" id="RHEA:20301"/>
        <dbReference type="Rhea" id="RHEA-COMP:9658"/>
        <dbReference type="Rhea" id="RHEA-COMP:9673"/>
        <dbReference type="ChEBI" id="CHEBI:30616"/>
        <dbReference type="ChEBI" id="CHEBI:32682"/>
        <dbReference type="ChEBI" id="CHEBI:33019"/>
        <dbReference type="ChEBI" id="CHEBI:78442"/>
        <dbReference type="ChEBI" id="CHEBI:78513"/>
        <dbReference type="ChEBI" id="CHEBI:456215"/>
        <dbReference type="EC" id="6.1.1.19"/>
    </reaction>
</comment>
<evidence type="ECO:0000256" key="10">
    <source>
        <dbReference type="RuleBase" id="RU363038"/>
    </source>
</evidence>
<accession>A0A840A1H7</accession>
<dbReference type="HAMAP" id="MF_00123">
    <property type="entry name" value="Arg_tRNA_synth"/>
    <property type="match status" value="1"/>
</dbReference>
<dbReference type="EC" id="6.1.1.19" evidence="9"/>
<comment type="caution">
    <text evidence="13">The sequence shown here is derived from an EMBL/GenBank/DDBJ whole genome shotgun (WGS) entry which is preliminary data.</text>
</comment>
<dbReference type="PRINTS" id="PR01038">
    <property type="entry name" value="TRNASYNTHARG"/>
</dbReference>
<dbReference type="CDD" id="cd00671">
    <property type="entry name" value="ArgRS_core"/>
    <property type="match status" value="1"/>
</dbReference>
<reference evidence="13 14" key="1">
    <citation type="submission" date="2020-08" db="EMBL/GenBank/DDBJ databases">
        <title>Genomic Encyclopedia of Type Strains, Phase IV (KMG-IV): sequencing the most valuable type-strain genomes for metagenomic binning, comparative biology and taxonomic classification.</title>
        <authorList>
            <person name="Goeker M."/>
        </authorList>
    </citation>
    <scope>NUCLEOTIDE SEQUENCE [LARGE SCALE GENOMIC DNA]</scope>
    <source>
        <strain evidence="13 14">DSM 21793</strain>
    </source>
</reference>
<evidence type="ECO:0000256" key="9">
    <source>
        <dbReference type="HAMAP-Rule" id="MF_00123"/>
    </source>
</evidence>
<dbReference type="GO" id="GO:0005524">
    <property type="term" value="F:ATP binding"/>
    <property type="evidence" value="ECO:0007669"/>
    <property type="project" value="UniProtKB-UniRule"/>
</dbReference>
<dbReference type="InterPro" id="IPR001412">
    <property type="entry name" value="aa-tRNA-synth_I_CS"/>
</dbReference>
<gene>
    <name evidence="9" type="primary">argS</name>
    <name evidence="13" type="ORF">GGQ61_002019</name>
</gene>
<dbReference type="InterPro" id="IPR009080">
    <property type="entry name" value="tRNAsynth_Ia_anticodon-bd"/>
</dbReference>
<evidence type="ECO:0000313" key="13">
    <source>
        <dbReference type="EMBL" id="MBB3891302.1"/>
    </source>
</evidence>
<evidence type="ECO:0000256" key="4">
    <source>
        <dbReference type="ARBA" id="ARBA00022741"/>
    </source>
</evidence>
<keyword evidence="5 9" id="KW-0067">ATP-binding</keyword>
<dbReference type="AlphaFoldDB" id="A0A840A1H7"/>
<dbReference type="InterPro" id="IPR036695">
    <property type="entry name" value="Arg-tRNA-synth_N_sf"/>
</dbReference>
<feature type="domain" description="DALR anticodon binding" evidence="11">
    <location>
        <begin position="497"/>
        <end position="611"/>
    </location>
</feature>
<comment type="subunit">
    <text evidence="9">Monomer.</text>
</comment>
<keyword evidence="4 9" id="KW-0547">Nucleotide-binding</keyword>
<keyword evidence="7 9" id="KW-0030">Aminoacyl-tRNA synthetase</keyword>
<name>A0A840A1H7_9CAUL</name>
<dbReference type="GO" id="GO:0004814">
    <property type="term" value="F:arginine-tRNA ligase activity"/>
    <property type="evidence" value="ECO:0007669"/>
    <property type="project" value="UniProtKB-UniRule"/>
</dbReference>
<dbReference type="InterPro" id="IPR005148">
    <property type="entry name" value="Arg-tRNA-synth_N"/>
</dbReference>
<dbReference type="RefSeq" id="WP_183772040.1">
    <property type="nucleotide sequence ID" value="NZ_JACIDK010000002.1"/>
</dbReference>
<dbReference type="InterPro" id="IPR001278">
    <property type="entry name" value="Arg-tRNA-ligase"/>
</dbReference>
<proteinExistence type="inferred from homology"/>
<dbReference type="Gene3D" id="3.30.1360.70">
    <property type="entry name" value="Arginyl tRNA synthetase N-terminal domain"/>
    <property type="match status" value="1"/>
</dbReference>
<evidence type="ECO:0000259" key="11">
    <source>
        <dbReference type="SMART" id="SM00836"/>
    </source>
</evidence>
<keyword evidence="2 9" id="KW-0963">Cytoplasm</keyword>
<dbReference type="Gene3D" id="3.40.50.620">
    <property type="entry name" value="HUPs"/>
    <property type="match status" value="1"/>
</dbReference>
<evidence type="ECO:0000313" key="14">
    <source>
        <dbReference type="Proteomes" id="UP000530564"/>
    </source>
</evidence>
<evidence type="ECO:0000256" key="7">
    <source>
        <dbReference type="ARBA" id="ARBA00023146"/>
    </source>
</evidence>
<evidence type="ECO:0000256" key="5">
    <source>
        <dbReference type="ARBA" id="ARBA00022840"/>
    </source>
</evidence>
<dbReference type="InterPro" id="IPR035684">
    <property type="entry name" value="ArgRS_core"/>
</dbReference>
<keyword evidence="6 9" id="KW-0648">Protein biosynthesis</keyword>
<dbReference type="InterPro" id="IPR008909">
    <property type="entry name" value="DALR_anticod-bd"/>
</dbReference>
<dbReference type="SUPFAM" id="SSF52374">
    <property type="entry name" value="Nucleotidylyl transferase"/>
    <property type="match status" value="1"/>
</dbReference>
<dbReference type="SUPFAM" id="SSF47323">
    <property type="entry name" value="Anticodon-binding domain of a subclass of class I aminoacyl-tRNA synthetases"/>
    <property type="match status" value="1"/>
</dbReference>
<evidence type="ECO:0000256" key="3">
    <source>
        <dbReference type="ARBA" id="ARBA00022598"/>
    </source>
</evidence>
<feature type="domain" description="Arginyl tRNA synthetase N-terminal" evidence="12">
    <location>
        <begin position="2"/>
        <end position="87"/>
    </location>
</feature>
<dbReference type="NCBIfam" id="TIGR00456">
    <property type="entry name" value="argS"/>
    <property type="match status" value="1"/>
</dbReference>
<dbReference type="Pfam" id="PF03485">
    <property type="entry name" value="Arg_tRNA_synt_N"/>
    <property type="match status" value="1"/>
</dbReference>